<dbReference type="AlphaFoldDB" id="A0A164ZSY1"/>
<sequence length="61" mass="6923">MSKLDEDHHDDRSLFPSAEGMMVSMLYAVVNEDIFRLTLLLFMGVVVWTICGLTLETKSDT</sequence>
<proteinExistence type="predicted"/>
<keyword evidence="1" id="KW-1133">Transmembrane helix</keyword>
<keyword evidence="1" id="KW-0812">Transmembrane</keyword>
<dbReference type="InParanoid" id="A0A164ZSY1"/>
<protein>
    <submittedName>
        <fullName evidence="2">Uncharacterized protein</fullName>
    </submittedName>
</protein>
<dbReference type="EMBL" id="KV407466">
    <property type="protein sequence ID" value="KZF19470.1"/>
    <property type="molecule type" value="Genomic_DNA"/>
</dbReference>
<dbReference type="GeneID" id="28900651"/>
<name>A0A164ZSY1_XYLHT</name>
<reference evidence="2 3" key="1">
    <citation type="journal article" date="2016" name="Fungal Biol.">
        <title>The genome of Xylona heveae provides a window into fungal endophytism.</title>
        <authorList>
            <person name="Gazis R."/>
            <person name="Kuo A."/>
            <person name="Riley R."/>
            <person name="LaButti K."/>
            <person name="Lipzen A."/>
            <person name="Lin J."/>
            <person name="Amirebrahimi M."/>
            <person name="Hesse C.N."/>
            <person name="Spatafora J.W."/>
            <person name="Henrissat B."/>
            <person name="Hainaut M."/>
            <person name="Grigoriev I.V."/>
            <person name="Hibbett D.S."/>
        </authorList>
    </citation>
    <scope>NUCLEOTIDE SEQUENCE [LARGE SCALE GENOMIC DNA]</scope>
    <source>
        <strain evidence="2 3">TC161</strain>
    </source>
</reference>
<evidence type="ECO:0000313" key="3">
    <source>
        <dbReference type="Proteomes" id="UP000076632"/>
    </source>
</evidence>
<accession>A0A164ZSY1</accession>
<organism evidence="2 3">
    <name type="scientific">Xylona heveae (strain CBS 132557 / TC161)</name>
    <dbReference type="NCBI Taxonomy" id="1328760"/>
    <lineage>
        <taxon>Eukaryota</taxon>
        <taxon>Fungi</taxon>
        <taxon>Dikarya</taxon>
        <taxon>Ascomycota</taxon>
        <taxon>Pezizomycotina</taxon>
        <taxon>Xylonomycetes</taxon>
        <taxon>Xylonales</taxon>
        <taxon>Xylonaceae</taxon>
        <taxon>Xylona</taxon>
    </lineage>
</organism>
<keyword evidence="1" id="KW-0472">Membrane</keyword>
<gene>
    <name evidence="2" type="ORF">L228DRAFT_271267</name>
</gene>
<dbReference type="Proteomes" id="UP000076632">
    <property type="component" value="Unassembled WGS sequence"/>
</dbReference>
<evidence type="ECO:0000313" key="2">
    <source>
        <dbReference type="EMBL" id="KZF19470.1"/>
    </source>
</evidence>
<evidence type="ECO:0000256" key="1">
    <source>
        <dbReference type="SAM" id="Phobius"/>
    </source>
</evidence>
<dbReference type="RefSeq" id="XP_018185025.1">
    <property type="nucleotide sequence ID" value="XM_018335514.1"/>
</dbReference>
<feature type="transmembrane region" description="Helical" evidence="1">
    <location>
        <begin position="34"/>
        <end position="55"/>
    </location>
</feature>
<keyword evidence="3" id="KW-1185">Reference proteome</keyword>